<proteinExistence type="inferred from homology"/>
<dbReference type="CDD" id="cd07025">
    <property type="entry name" value="Peptidase_S66"/>
    <property type="match status" value="1"/>
</dbReference>
<dbReference type="PANTHER" id="PTHR30237:SF2">
    <property type="entry name" value="MUREIN TETRAPEPTIDE CARBOXYPEPTIDASE"/>
    <property type="match status" value="1"/>
</dbReference>
<dbReference type="Gene3D" id="3.40.50.10740">
    <property type="entry name" value="Class I glutamine amidotransferase-like"/>
    <property type="match status" value="1"/>
</dbReference>
<dbReference type="PANTHER" id="PTHR30237">
    <property type="entry name" value="MURAMOYLTETRAPEPTIDE CARBOXYPEPTIDASE"/>
    <property type="match status" value="1"/>
</dbReference>
<dbReference type="InterPro" id="IPR003507">
    <property type="entry name" value="S66_fam"/>
</dbReference>
<evidence type="ECO:0000313" key="11">
    <source>
        <dbReference type="EMBL" id="NDS68284.1"/>
    </source>
</evidence>
<protein>
    <submittedName>
        <fullName evidence="10">LD-carboxypeptidase</fullName>
    </submittedName>
</protein>
<keyword evidence="2 10" id="KW-0121">Carboxypeptidase</keyword>
<gene>
    <name evidence="11" type="ORF">FWI86_04210</name>
    <name evidence="10" type="ORF">FWJ04_02885</name>
</gene>
<evidence type="ECO:0000256" key="5">
    <source>
        <dbReference type="ARBA" id="ARBA00022825"/>
    </source>
</evidence>
<evidence type="ECO:0000256" key="7">
    <source>
        <dbReference type="SAM" id="SignalP"/>
    </source>
</evidence>
<feature type="domain" description="LD-carboxypeptidase N-terminal" evidence="8">
    <location>
        <begin position="34"/>
        <end position="154"/>
    </location>
</feature>
<dbReference type="PIRSF" id="PIRSF028757">
    <property type="entry name" value="LD-carboxypeptidase"/>
    <property type="match status" value="1"/>
</dbReference>
<feature type="domain" description="LD-carboxypeptidase C-terminal" evidence="9">
    <location>
        <begin position="209"/>
        <end position="322"/>
    </location>
</feature>
<feature type="active site" description="Nucleophile" evidence="6">
    <location>
        <position position="134"/>
    </location>
</feature>
<dbReference type="KEGG" id="ftc:DA46_1064"/>
<evidence type="ECO:0000256" key="2">
    <source>
        <dbReference type="ARBA" id="ARBA00022645"/>
    </source>
</evidence>
<dbReference type="Gene3D" id="3.50.30.60">
    <property type="entry name" value="LD-carboxypeptidase A C-terminal domain-like"/>
    <property type="match status" value="1"/>
</dbReference>
<dbReference type="InterPro" id="IPR027478">
    <property type="entry name" value="LdcA_N"/>
</dbReference>
<dbReference type="GO" id="GO:0006508">
    <property type="term" value="P:proteolysis"/>
    <property type="evidence" value="ECO:0007669"/>
    <property type="project" value="UniProtKB-KW"/>
</dbReference>
<dbReference type="RefSeq" id="WP_003017123.1">
    <property type="nucleotide sequence ID" value="NZ_AP023459.1"/>
</dbReference>
<comment type="caution">
    <text evidence="10">The sequence shown here is derived from an EMBL/GenBank/DDBJ whole genome shotgun (WGS) entry which is preliminary data.</text>
</comment>
<keyword evidence="4" id="KW-0378">Hydrolase</keyword>
<dbReference type="GO" id="GO:0008236">
    <property type="term" value="F:serine-type peptidase activity"/>
    <property type="evidence" value="ECO:0007669"/>
    <property type="project" value="UniProtKB-KW"/>
</dbReference>
<dbReference type="EMBL" id="JAAGKH010000015">
    <property type="protein sequence ID" value="NDR88647.1"/>
    <property type="molecule type" value="Genomic_DNA"/>
</dbReference>
<keyword evidence="3" id="KW-0645">Protease</keyword>
<organism evidence="10">
    <name type="scientific">Francisella tularensis subsp. holarctica</name>
    <dbReference type="NCBI Taxonomy" id="119857"/>
    <lineage>
        <taxon>Bacteria</taxon>
        <taxon>Pseudomonadati</taxon>
        <taxon>Pseudomonadota</taxon>
        <taxon>Gammaproteobacteria</taxon>
        <taxon>Thiotrichales</taxon>
        <taxon>Francisellaceae</taxon>
        <taxon>Francisella</taxon>
    </lineage>
</organism>
<evidence type="ECO:0000313" key="10">
    <source>
        <dbReference type="EMBL" id="NDR88647.1"/>
    </source>
</evidence>
<dbReference type="OMA" id="EFKLVMG"/>
<evidence type="ECO:0000256" key="6">
    <source>
        <dbReference type="PIRSR" id="PIRSR028757-1"/>
    </source>
</evidence>
<evidence type="ECO:0000256" key="1">
    <source>
        <dbReference type="ARBA" id="ARBA00010233"/>
    </source>
</evidence>
<reference evidence="10" key="2">
    <citation type="submission" date="2020-02" db="EMBL/GenBank/DDBJ databases">
        <title>Using affinity propagation clustering for identifying bacterial clades and subclades with whole-genome sequences of Francisella tularensis.</title>
        <authorList>
            <person name="Homeier-Bachmann T."/>
            <person name="Abdel-Glil M.Y."/>
            <person name="Hackbart A."/>
            <person name="Hotzel H."/>
            <person name="Tomaso H."/>
        </authorList>
    </citation>
    <scope>NUCLEOTIDE SEQUENCE</scope>
    <source>
        <strain evidence="11">15T0085</strain>
        <strain evidence="10">17T1429</strain>
    </source>
</reference>
<evidence type="ECO:0000259" key="9">
    <source>
        <dbReference type="Pfam" id="PF17676"/>
    </source>
</evidence>
<dbReference type="InterPro" id="IPR040921">
    <property type="entry name" value="Peptidase_S66C"/>
</dbReference>
<keyword evidence="7" id="KW-0732">Signal</keyword>
<name>A0A0B3VQN0_FRATU</name>
<sequence length="337" mass="38459">MLLKNNYLVSIILVVLIMIVTKSFACAATDYNKVALINVSTQYYPNDIKQAEKALKDTGYNTTYKYLDIYPSDFGYSNPDSIRAKILLDALLDKNIDIIWFLKGGGGAFNLLPYLYDHINELKKAKPKILVGFSDVTAIHFFVNNVLGWKSLHGVVAAYNKNAYSSQKIEKIRINDLERIPNITEIINNGISYDKLMPMNKMAYNGTDGSIVGGNMTLIYSYFSTVYQQDISTKILFLEDTGISFRQLDRSLHQLLYLPENKKPEAIIFGQFYPLDPTDDQRLIYKTVIKKFAKTFNRPVYYFPFIGHGQYNKPLLLGVTSNIKCSKETIFCTLKQK</sequence>
<dbReference type="KEGG" id="ftz:CH68_1814"/>
<dbReference type="GO" id="GO:0004180">
    <property type="term" value="F:carboxypeptidase activity"/>
    <property type="evidence" value="ECO:0007669"/>
    <property type="project" value="UniProtKB-KW"/>
</dbReference>
<feature type="active site" description="Charge relay system" evidence="6">
    <location>
        <position position="239"/>
    </location>
</feature>
<keyword evidence="5" id="KW-0720">Serine protease</keyword>
<accession>A0A0B3VQN0</accession>
<dbReference type="InterPro" id="IPR040449">
    <property type="entry name" value="Peptidase_S66_N"/>
</dbReference>
<comment type="similarity">
    <text evidence="1">Belongs to the peptidase S66 family.</text>
</comment>
<dbReference type="HOGENOM" id="CLU_034346_2_0_6"/>
<dbReference type="Pfam" id="PF02016">
    <property type="entry name" value="Peptidase_S66"/>
    <property type="match status" value="1"/>
</dbReference>
<evidence type="ECO:0000256" key="4">
    <source>
        <dbReference type="ARBA" id="ARBA00022801"/>
    </source>
</evidence>
<feature type="active site" description="Charge relay system" evidence="6">
    <location>
        <position position="308"/>
    </location>
</feature>
<dbReference type="SUPFAM" id="SSF141986">
    <property type="entry name" value="LD-carboxypeptidase A C-terminal domain-like"/>
    <property type="match status" value="1"/>
</dbReference>
<dbReference type="Pfam" id="PF17676">
    <property type="entry name" value="Peptidase_S66C"/>
    <property type="match status" value="1"/>
</dbReference>
<dbReference type="SUPFAM" id="SSF52317">
    <property type="entry name" value="Class I glutamine amidotransferase-like"/>
    <property type="match status" value="1"/>
</dbReference>
<dbReference type="AlphaFoldDB" id="A0A0B3VQN0"/>
<dbReference type="InterPro" id="IPR029062">
    <property type="entry name" value="Class_I_gatase-like"/>
</dbReference>
<dbReference type="EMBL" id="JAAGJP010000021">
    <property type="protein sequence ID" value="NDS68284.1"/>
    <property type="molecule type" value="Genomic_DNA"/>
</dbReference>
<evidence type="ECO:0000259" key="8">
    <source>
        <dbReference type="Pfam" id="PF02016"/>
    </source>
</evidence>
<evidence type="ECO:0000256" key="3">
    <source>
        <dbReference type="ARBA" id="ARBA00022670"/>
    </source>
</evidence>
<dbReference type="eggNOG" id="COG1619">
    <property type="taxonomic scope" value="Bacteria"/>
</dbReference>
<feature type="chain" id="PRO_5010412770" evidence="7">
    <location>
        <begin position="28"/>
        <end position="337"/>
    </location>
</feature>
<dbReference type="InterPro" id="IPR027461">
    <property type="entry name" value="Carboxypeptidase_A_C_sf"/>
</dbReference>
<reference evidence="10" key="1">
    <citation type="submission" date="2019-08" db="EMBL/GenBank/DDBJ databases">
        <authorList>
            <person name="Busch A."/>
        </authorList>
    </citation>
    <scope>NUCLEOTIDE SEQUENCE</scope>
    <source>
        <strain evidence="11">15T0085</strain>
        <strain evidence="10">17T1429</strain>
    </source>
</reference>
<dbReference type="KEGG" id="ftv:CH67_2084"/>
<feature type="signal peptide" evidence="7">
    <location>
        <begin position="1"/>
        <end position="27"/>
    </location>
</feature>